<organism evidence="1 2">
    <name type="scientific">Dactylonectria estremocensis</name>
    <dbReference type="NCBI Taxonomy" id="1079267"/>
    <lineage>
        <taxon>Eukaryota</taxon>
        <taxon>Fungi</taxon>
        <taxon>Dikarya</taxon>
        <taxon>Ascomycota</taxon>
        <taxon>Pezizomycotina</taxon>
        <taxon>Sordariomycetes</taxon>
        <taxon>Hypocreomycetidae</taxon>
        <taxon>Hypocreales</taxon>
        <taxon>Nectriaceae</taxon>
        <taxon>Dactylonectria</taxon>
    </lineage>
</organism>
<sequence>AFETLGAIYDLGKRRRYQAVWTSLVGFIVHSNDEGTLEEMGLELSEDQNDDILDVKEEVWKVDLKAVARRREKGGFDNVWVPIQRLLFNALSKPRSTAQNNPLVWWLAVLVRSAISNEKDFISSGRFNKNPMPMDVDIEGRLQAMVHYSKVLVLDDAFLSWSENSEWVMEVQRDLNLVDMEWINDENGARPEDSTDERSCSSAACQAILVQVKKQVEEHLGGKKGAAMHWAQLLAEEMGS</sequence>
<proteinExistence type="predicted"/>
<keyword evidence="2" id="KW-1185">Reference proteome</keyword>
<evidence type="ECO:0000313" key="1">
    <source>
        <dbReference type="EMBL" id="KAH7112764.1"/>
    </source>
</evidence>
<feature type="non-terminal residue" evidence="1">
    <location>
        <position position="1"/>
    </location>
</feature>
<reference evidence="1" key="1">
    <citation type="journal article" date="2021" name="Nat. Commun.">
        <title>Genetic determinants of endophytism in the Arabidopsis root mycobiome.</title>
        <authorList>
            <person name="Mesny F."/>
            <person name="Miyauchi S."/>
            <person name="Thiergart T."/>
            <person name="Pickel B."/>
            <person name="Atanasova L."/>
            <person name="Karlsson M."/>
            <person name="Huettel B."/>
            <person name="Barry K.W."/>
            <person name="Haridas S."/>
            <person name="Chen C."/>
            <person name="Bauer D."/>
            <person name="Andreopoulos W."/>
            <person name="Pangilinan J."/>
            <person name="LaButti K."/>
            <person name="Riley R."/>
            <person name="Lipzen A."/>
            <person name="Clum A."/>
            <person name="Drula E."/>
            <person name="Henrissat B."/>
            <person name="Kohler A."/>
            <person name="Grigoriev I.V."/>
            <person name="Martin F.M."/>
            <person name="Hacquard S."/>
        </authorList>
    </citation>
    <scope>NUCLEOTIDE SEQUENCE</scope>
    <source>
        <strain evidence="1">MPI-CAGE-AT-0021</strain>
    </source>
</reference>
<dbReference type="Proteomes" id="UP000717696">
    <property type="component" value="Unassembled WGS sequence"/>
</dbReference>
<dbReference type="OrthoDB" id="4468869at2759"/>
<accession>A0A9P9D542</accession>
<protein>
    <submittedName>
        <fullName evidence="1">Uncharacterized protein</fullName>
    </submittedName>
</protein>
<name>A0A9P9D542_9HYPO</name>
<comment type="caution">
    <text evidence="1">The sequence shown here is derived from an EMBL/GenBank/DDBJ whole genome shotgun (WGS) entry which is preliminary data.</text>
</comment>
<dbReference type="AlphaFoldDB" id="A0A9P9D542"/>
<dbReference type="EMBL" id="JAGMUU010000049">
    <property type="protein sequence ID" value="KAH7112764.1"/>
    <property type="molecule type" value="Genomic_DNA"/>
</dbReference>
<gene>
    <name evidence="1" type="ORF">B0J13DRAFT_461143</name>
</gene>
<evidence type="ECO:0000313" key="2">
    <source>
        <dbReference type="Proteomes" id="UP000717696"/>
    </source>
</evidence>